<evidence type="ECO:0000313" key="3">
    <source>
        <dbReference type="Proteomes" id="UP000251891"/>
    </source>
</evidence>
<accession>A0A365H5P1</accession>
<keyword evidence="3" id="KW-1185">Reference proteome</keyword>
<feature type="coiled-coil region" evidence="1">
    <location>
        <begin position="95"/>
        <end position="122"/>
    </location>
</feature>
<protein>
    <submittedName>
        <fullName evidence="2">Uncharacterized protein</fullName>
    </submittedName>
</protein>
<comment type="caution">
    <text evidence="2">The sequence shown here is derived from an EMBL/GenBank/DDBJ whole genome shotgun (WGS) entry which is preliminary data.</text>
</comment>
<dbReference type="Proteomes" id="UP000251891">
    <property type="component" value="Unassembled WGS sequence"/>
</dbReference>
<keyword evidence="1" id="KW-0175">Coiled coil</keyword>
<organism evidence="2 3">
    <name type="scientific">Actinomadura craniellae</name>
    <dbReference type="NCBI Taxonomy" id="2231787"/>
    <lineage>
        <taxon>Bacteria</taxon>
        <taxon>Bacillati</taxon>
        <taxon>Actinomycetota</taxon>
        <taxon>Actinomycetes</taxon>
        <taxon>Streptosporangiales</taxon>
        <taxon>Thermomonosporaceae</taxon>
        <taxon>Actinomadura</taxon>
    </lineage>
</organism>
<sequence length="232" mass="25417">MLVAYNNAVNEANAADLELRNAEGEWGGAKDELIGLLKDLIGLEALENCLGEGDIVACLELVATAVPWGKFFKLLKTLPKAIKLATRLKNIWDRVSAARKRRDDAQDALRRAREALDRKKREACPVPAASRTGSYRIVPVAAVAVPIALAGPKDPITLGKNYTARADVFNTGGQASFEIHVYYKGREVGVRGPNGWIMKHGFKEPPVLPPEIEDNLNSRVNNLRQRIGLDPC</sequence>
<evidence type="ECO:0000313" key="2">
    <source>
        <dbReference type="EMBL" id="RAY14424.1"/>
    </source>
</evidence>
<proteinExistence type="predicted"/>
<gene>
    <name evidence="2" type="ORF">DPM19_15820</name>
</gene>
<name>A0A365H5P1_9ACTN</name>
<evidence type="ECO:0000256" key="1">
    <source>
        <dbReference type="SAM" id="Coils"/>
    </source>
</evidence>
<dbReference type="AlphaFoldDB" id="A0A365H5P1"/>
<dbReference type="EMBL" id="QLYX01000006">
    <property type="protein sequence ID" value="RAY14424.1"/>
    <property type="molecule type" value="Genomic_DNA"/>
</dbReference>
<reference evidence="2 3" key="1">
    <citation type="submission" date="2018-06" db="EMBL/GenBank/DDBJ databases">
        <title>Actinomadura craniellae sp. nov. isolated from marine sponge Craniella sp.</title>
        <authorList>
            <person name="Li L."/>
            <person name="Xu Q.H."/>
            <person name="Lin H.W."/>
            <person name="Lu Y.H."/>
        </authorList>
    </citation>
    <scope>NUCLEOTIDE SEQUENCE [LARGE SCALE GENOMIC DNA]</scope>
    <source>
        <strain evidence="2 3">LHW63021</strain>
    </source>
</reference>